<reference evidence="2 3" key="1">
    <citation type="journal article" date="2011" name="Cell">
        <title>Insight into structure and assembly of the nuclear pore complex by utilizing the genome of a eukaryotic thermophile.</title>
        <authorList>
            <person name="Amlacher S."/>
            <person name="Sarges P."/>
            <person name="Flemming D."/>
            <person name="van Noort V."/>
            <person name="Kunze R."/>
            <person name="Devos D.P."/>
            <person name="Arumugam M."/>
            <person name="Bork P."/>
            <person name="Hurt E."/>
        </authorList>
    </citation>
    <scope>NUCLEOTIDE SEQUENCE [LARGE SCALE GENOMIC DNA]</scope>
    <source>
        <strain evidence="3">DSM 1495 / CBS 144.50 / IMI 039719</strain>
    </source>
</reference>
<keyword evidence="3" id="KW-1185">Reference proteome</keyword>
<evidence type="ECO:0000256" key="1">
    <source>
        <dbReference type="SAM" id="MobiDB-lite"/>
    </source>
</evidence>
<accession>G0S9C5</accession>
<dbReference type="EMBL" id="GL988043">
    <property type="protein sequence ID" value="EGS20036.1"/>
    <property type="molecule type" value="Genomic_DNA"/>
</dbReference>
<feature type="compositionally biased region" description="Low complexity" evidence="1">
    <location>
        <begin position="258"/>
        <end position="280"/>
    </location>
</feature>
<proteinExistence type="predicted"/>
<dbReference type="Proteomes" id="UP000008066">
    <property type="component" value="Unassembled WGS sequence"/>
</dbReference>
<evidence type="ECO:0000313" key="2">
    <source>
        <dbReference type="EMBL" id="EGS20036.1"/>
    </source>
</evidence>
<feature type="compositionally biased region" description="Low complexity" evidence="1">
    <location>
        <begin position="197"/>
        <end position="233"/>
    </location>
</feature>
<dbReference type="KEGG" id="cthr:CTHT_0045340"/>
<sequence length="280" mass="30396">MGSKKDKPKKQTWSRLDTLIYLAGGHPHHLARRYIHMRLGFSKPSSSCSVTLPFPAWPCPNSPDHHLHTYVDPHTYYTVFYPVCTDAWCPWNFQHHQTSQNDTERVGIPREARGVPVPAAMVEQNWGRLLEGMAAQEGEHLPPNIVTIVPPEDLRGDIEREGEDSAWRGLQINKPLDVRARRVSAGDIEGEEERGPTEGQAQGQQGQQPAQEGQQQQTTAAAAAAAGHEQLQPEGARPPGAQGEGERPAATGGGEGWGEPTEAQAQAAGGAEAQGEQPQG</sequence>
<dbReference type="HOGENOM" id="CLU_993977_0_0_1"/>
<dbReference type="RefSeq" id="XP_006694921.1">
    <property type="nucleotide sequence ID" value="XM_006694858.1"/>
</dbReference>
<feature type="region of interest" description="Disordered" evidence="1">
    <location>
        <begin position="187"/>
        <end position="280"/>
    </location>
</feature>
<gene>
    <name evidence="2" type="ORF">CTHT_0045340</name>
</gene>
<dbReference type="GeneID" id="18258572"/>
<dbReference type="AlphaFoldDB" id="G0S9C5"/>
<evidence type="ECO:0000313" key="3">
    <source>
        <dbReference type="Proteomes" id="UP000008066"/>
    </source>
</evidence>
<organism evidence="3">
    <name type="scientific">Chaetomium thermophilum (strain DSM 1495 / CBS 144.50 / IMI 039719)</name>
    <name type="common">Thermochaetoides thermophila</name>
    <dbReference type="NCBI Taxonomy" id="759272"/>
    <lineage>
        <taxon>Eukaryota</taxon>
        <taxon>Fungi</taxon>
        <taxon>Dikarya</taxon>
        <taxon>Ascomycota</taxon>
        <taxon>Pezizomycotina</taxon>
        <taxon>Sordariomycetes</taxon>
        <taxon>Sordariomycetidae</taxon>
        <taxon>Sordariales</taxon>
        <taxon>Chaetomiaceae</taxon>
        <taxon>Thermochaetoides</taxon>
    </lineage>
</organism>
<name>G0S9C5_CHATD</name>
<protein>
    <submittedName>
        <fullName evidence="2">Uncharacterized protein</fullName>
    </submittedName>
</protein>